<dbReference type="Pfam" id="PF08044">
    <property type="entry name" value="DUF1707"/>
    <property type="match status" value="1"/>
</dbReference>
<name>A0A7K3M952_9ACTN</name>
<dbReference type="AlphaFoldDB" id="A0A7K3M952"/>
<feature type="domain" description="Cell wall-active antibiotics response LiaF-like C-terminal" evidence="3">
    <location>
        <begin position="135"/>
        <end position="200"/>
    </location>
</feature>
<evidence type="ECO:0000259" key="2">
    <source>
        <dbReference type="Pfam" id="PF08044"/>
    </source>
</evidence>
<dbReference type="PANTHER" id="PTHR40763:SF4">
    <property type="entry name" value="DUF1707 DOMAIN-CONTAINING PROTEIN"/>
    <property type="match status" value="1"/>
</dbReference>
<sequence>MSETPDKPRPAESFPHVESPADLRCSDVDRERVAEALRNAAGEGRLTLTELEERLDAAFKARTYGDLQPITRDLPEGPYPMPGGATQQSWQNRRPASAAQPAQPPPQRPAPQYSPRPAVPKEQINAILSEEKRSGRWEVPGRLDLTSILGSVELDFTEAIVRAPEVEIRIGVVLGSVTVIVPDGIDVRMDSITNILGDRKMKLETSVTPGAPNCRISGFVLLGEVTVRPPKR</sequence>
<feature type="compositionally biased region" description="Pro residues" evidence="1">
    <location>
        <begin position="102"/>
        <end position="118"/>
    </location>
</feature>
<evidence type="ECO:0000259" key="3">
    <source>
        <dbReference type="Pfam" id="PF09922"/>
    </source>
</evidence>
<keyword evidence="5" id="KW-1185">Reference proteome</keyword>
<dbReference type="RefSeq" id="WP_162452487.1">
    <property type="nucleotide sequence ID" value="NZ_WLZY01000008.1"/>
</dbReference>
<feature type="domain" description="DUF1707" evidence="2">
    <location>
        <begin position="23"/>
        <end position="75"/>
    </location>
</feature>
<evidence type="ECO:0000313" key="5">
    <source>
        <dbReference type="Proteomes" id="UP000460435"/>
    </source>
</evidence>
<proteinExistence type="predicted"/>
<dbReference type="Proteomes" id="UP000460435">
    <property type="component" value="Unassembled WGS sequence"/>
</dbReference>
<dbReference type="EMBL" id="WLZY01000008">
    <property type="protein sequence ID" value="NDL59809.1"/>
    <property type="molecule type" value="Genomic_DNA"/>
</dbReference>
<feature type="region of interest" description="Disordered" evidence="1">
    <location>
        <begin position="68"/>
        <end position="118"/>
    </location>
</feature>
<comment type="caution">
    <text evidence="4">The sequence shown here is derived from an EMBL/GenBank/DDBJ whole genome shotgun (WGS) entry which is preliminary data.</text>
</comment>
<evidence type="ECO:0000313" key="4">
    <source>
        <dbReference type="EMBL" id="NDL59809.1"/>
    </source>
</evidence>
<organism evidence="4 5">
    <name type="scientific">Phytoactinopolyspora mesophila</name>
    <dbReference type="NCBI Taxonomy" id="2650750"/>
    <lineage>
        <taxon>Bacteria</taxon>
        <taxon>Bacillati</taxon>
        <taxon>Actinomycetota</taxon>
        <taxon>Actinomycetes</taxon>
        <taxon>Jiangellales</taxon>
        <taxon>Jiangellaceae</taxon>
        <taxon>Phytoactinopolyspora</taxon>
    </lineage>
</organism>
<reference evidence="4 5" key="1">
    <citation type="submission" date="2019-11" db="EMBL/GenBank/DDBJ databases">
        <authorList>
            <person name="Li X.-J."/>
            <person name="Feng X.-M."/>
        </authorList>
    </citation>
    <scope>NUCLEOTIDE SEQUENCE [LARGE SCALE GENOMIC DNA]</scope>
    <source>
        <strain evidence="4 5">XMNu-373</strain>
    </source>
</reference>
<protein>
    <submittedName>
        <fullName evidence="4">DUF1707 domain-containing protein</fullName>
    </submittedName>
</protein>
<dbReference type="PANTHER" id="PTHR40763">
    <property type="entry name" value="MEMBRANE PROTEIN-RELATED"/>
    <property type="match status" value="1"/>
</dbReference>
<dbReference type="InterPro" id="IPR012551">
    <property type="entry name" value="DUF1707_SHOCT-like"/>
</dbReference>
<evidence type="ECO:0000256" key="1">
    <source>
        <dbReference type="SAM" id="MobiDB-lite"/>
    </source>
</evidence>
<dbReference type="Pfam" id="PF09922">
    <property type="entry name" value="LiaF-like_C"/>
    <property type="match status" value="1"/>
</dbReference>
<accession>A0A7K3M952</accession>
<feature type="compositionally biased region" description="Basic and acidic residues" evidence="1">
    <location>
        <begin position="1"/>
        <end position="10"/>
    </location>
</feature>
<feature type="region of interest" description="Disordered" evidence="1">
    <location>
        <begin position="1"/>
        <end position="23"/>
    </location>
</feature>
<dbReference type="InterPro" id="IPR024425">
    <property type="entry name" value="LiaF-like_C"/>
</dbReference>
<gene>
    <name evidence="4" type="ORF">F7O44_22300</name>
</gene>